<proteinExistence type="predicted"/>
<sequence length="1196" mass="129785">MEALLKALGDRPDEGFGSDLLDKLKDSQVLGATDCSSNALVQLVDVVMEGMQGSEFETSYCAFTTVAALVRLETPVDEYGEELVGKLVDCLQALLHISGLDETDDSFACLVVYEAVTLAAGCFAFSGDEGTTGHKIASDILNEELLASLLGLCVLTPTAEADQFPDARSYLRFQHAFQCLHRGSCDTLAVALDVGPSALRRSFEMSLLERPALTRAVKMMLSPNDVHASVGHAELIWRGLRRNGRADASTSEALAHLRSEWPEALTLLRSGMVDTGAFNESLRTFLQSNPNRHNKKEANLVSLNGCAVVQLVSTTDDDPKELSTVEGVLDVSMYNLSFNSSAEGDTLEVPYWSIDKVACVKNCVTCRLTRESLRDCVTRWGAEYRIERQDVAAIIEQNTHTVQVQFALSGQVGIQVASTLCELSLTAFEVDEPTRDDEAAGESNLRVSFATTKAAKQSPELPAASPRPPQTDTPPSGDEAEGREAEGQGKKGILKRMSIASSKEMRTPRDKDKRISFASMRQVVRFDAEQERPDCVSQEAMANPPKTPTPQPLPEQEEDSADEAAKDTPGRPPRTNRAVDPKPSSPPCQPRGRPCPAPAMKPPSPPSPDSLPSPVAPPRPPSPPPVVPPLPRDSEQQNEPEQHDEEQPDEQMEEPQGEQVSESEQKRLKRRRSVGAKSKAKPKPKMGLSRAQVQAKAKKASAAARVDVEMVEEDRDQEEEEKEEEEEEKEEPKKVAKTKKRKERVEIMLDEMDDVSADEEGDVEMKPKHDLAKKHNRKVDEVVGKSHKEFYGVERPMRKDDGAKKKPDRKVGEVGGRSGKERDGVEMKPHKAKGDDAKKKPDRKVVKAKSKPRSPPPPPRSPSPPPTPPPAHQQDQDHDQEDVVMAPPHADQKAVPQPKQQKPPRPAAPKAAAAKAAAAKVEGKGELKGKGDGKRKAPLLLRRLSPSPVDNESPKKSPKKAVAKPAVVERAGSEPPVKPSGALKRRAAHVRKKSPAAQPVVRDPEAPPTPPRSAVHKRGQGDLLHDWLESPSLDWEDLGVSFGRPVNSAKRAFRLTSKVPPKAKPKAAKPKAKATKVVGAGGGVAKRAGGGGGGGGGGAAGKKRQGAPPAKPPAKKKQRIDNNKALKPVADRNDDDGMSLEFGDDEPAPREPRLQPHVRVAASAIDRALKRKDTDLHGLIRMLESKLQTAENMLKA</sequence>
<feature type="compositionally biased region" description="Acidic residues" evidence="1">
    <location>
        <begin position="636"/>
        <end position="656"/>
    </location>
</feature>
<feature type="compositionally biased region" description="Basic and acidic residues" evidence="1">
    <location>
        <begin position="524"/>
        <end position="534"/>
    </location>
</feature>
<dbReference type="OMA" id="ANTYHIS"/>
<feature type="compositionally biased region" description="Low complexity" evidence="1">
    <location>
        <begin position="938"/>
        <end position="948"/>
    </location>
</feature>
<feature type="compositionally biased region" description="Gly residues" evidence="1">
    <location>
        <begin position="1079"/>
        <end position="1100"/>
    </location>
</feature>
<evidence type="ECO:0000256" key="1">
    <source>
        <dbReference type="SAM" id="MobiDB-lite"/>
    </source>
</evidence>
<feature type="compositionally biased region" description="Low complexity" evidence="1">
    <location>
        <begin position="689"/>
        <end position="705"/>
    </location>
</feature>
<feature type="compositionally biased region" description="Basic residues" evidence="1">
    <location>
        <begin position="983"/>
        <end position="994"/>
    </location>
</feature>
<dbReference type="EMBL" id="CDMY01000385">
    <property type="protein sequence ID" value="CEM08611.1"/>
    <property type="molecule type" value="Genomic_DNA"/>
</dbReference>
<reference evidence="2 3" key="1">
    <citation type="submission" date="2014-11" db="EMBL/GenBank/DDBJ databases">
        <authorList>
            <person name="Zhu J."/>
            <person name="Qi W."/>
            <person name="Song R."/>
        </authorList>
    </citation>
    <scope>NUCLEOTIDE SEQUENCE [LARGE SCALE GENOMIC DNA]</scope>
</reference>
<feature type="compositionally biased region" description="Basic and acidic residues" evidence="1">
    <location>
        <begin position="1119"/>
        <end position="1132"/>
    </location>
</feature>
<feature type="compositionally biased region" description="Basic and acidic residues" evidence="1">
    <location>
        <begin position="480"/>
        <end position="489"/>
    </location>
</feature>
<feature type="compositionally biased region" description="Pro residues" evidence="1">
    <location>
        <begin position="583"/>
        <end position="631"/>
    </location>
</feature>
<feature type="compositionally biased region" description="Basic residues" evidence="1">
    <location>
        <begin position="667"/>
        <end position="684"/>
    </location>
</feature>
<keyword evidence="3" id="KW-1185">Reference proteome</keyword>
<feature type="compositionally biased region" description="Basic and acidic residues" evidence="1">
    <location>
        <begin position="503"/>
        <end position="515"/>
    </location>
</feature>
<feature type="compositionally biased region" description="Pro residues" evidence="1">
    <location>
        <begin position="853"/>
        <end position="871"/>
    </location>
</feature>
<dbReference type="VEuPathDB" id="CryptoDB:Vbra_14661"/>
<feature type="region of interest" description="Disordered" evidence="1">
    <location>
        <begin position="1053"/>
        <end position="1155"/>
    </location>
</feature>
<accession>A0A0G4F7T9</accession>
<feature type="compositionally biased region" description="Low complexity" evidence="1">
    <location>
        <begin position="908"/>
        <end position="920"/>
    </location>
</feature>
<gene>
    <name evidence="2" type="ORF">Vbra_14661</name>
</gene>
<organism evidence="2 3">
    <name type="scientific">Vitrella brassicaformis (strain CCMP3155)</name>
    <dbReference type="NCBI Taxonomy" id="1169540"/>
    <lineage>
        <taxon>Eukaryota</taxon>
        <taxon>Sar</taxon>
        <taxon>Alveolata</taxon>
        <taxon>Colpodellida</taxon>
        <taxon>Vitrellaceae</taxon>
        <taxon>Vitrella</taxon>
    </lineage>
</organism>
<feature type="compositionally biased region" description="Basic residues" evidence="1">
    <location>
        <begin position="1061"/>
        <end position="1074"/>
    </location>
</feature>
<name>A0A0G4F7T9_VITBC</name>
<dbReference type="Proteomes" id="UP000041254">
    <property type="component" value="Unassembled WGS sequence"/>
</dbReference>
<evidence type="ECO:0000313" key="2">
    <source>
        <dbReference type="EMBL" id="CEM08611.1"/>
    </source>
</evidence>
<feature type="region of interest" description="Disordered" evidence="1">
    <location>
        <begin position="452"/>
        <end position="1023"/>
    </location>
</feature>
<feature type="compositionally biased region" description="Acidic residues" evidence="1">
    <location>
        <begin position="709"/>
        <end position="729"/>
    </location>
</feature>
<feature type="compositionally biased region" description="Basic and acidic residues" evidence="1">
    <location>
        <begin position="778"/>
        <end position="845"/>
    </location>
</feature>
<feature type="compositionally biased region" description="Acidic residues" evidence="1">
    <location>
        <begin position="1133"/>
        <end position="1146"/>
    </location>
</feature>
<dbReference type="AlphaFoldDB" id="A0A0G4F7T9"/>
<feature type="compositionally biased region" description="Basic and acidic residues" evidence="1">
    <location>
        <begin position="921"/>
        <end position="935"/>
    </location>
</feature>
<feature type="compositionally biased region" description="Acidic residues" evidence="1">
    <location>
        <begin position="748"/>
        <end position="762"/>
    </location>
</feature>
<dbReference type="InParanoid" id="A0A0G4F7T9"/>
<protein>
    <submittedName>
        <fullName evidence="2">Uncharacterized protein</fullName>
    </submittedName>
</protein>
<evidence type="ECO:0000313" key="3">
    <source>
        <dbReference type="Proteomes" id="UP000041254"/>
    </source>
</evidence>